<evidence type="ECO:0000256" key="9">
    <source>
        <dbReference type="ARBA" id="ARBA00047781"/>
    </source>
</evidence>
<dbReference type="EMBL" id="JADEXQ010000118">
    <property type="protein sequence ID" value="MBE9032678.1"/>
    <property type="molecule type" value="Genomic_DNA"/>
</dbReference>
<accession>A0A928VRZ1</accession>
<evidence type="ECO:0000256" key="8">
    <source>
        <dbReference type="ARBA" id="ARBA00022975"/>
    </source>
</evidence>
<dbReference type="GO" id="GO:0042802">
    <property type="term" value="F:identical protein binding"/>
    <property type="evidence" value="ECO:0007669"/>
    <property type="project" value="TreeGrafter"/>
</dbReference>
<protein>
    <recommendedName>
        <fullName evidence="3">CTP synthase (glutamine hydrolyzing)</fullName>
        <ecNumber evidence="3">6.3.4.2</ecNumber>
    </recommendedName>
</protein>
<evidence type="ECO:0000259" key="10">
    <source>
        <dbReference type="Pfam" id="PF00117"/>
    </source>
</evidence>
<keyword evidence="6" id="KW-0067">ATP-binding</keyword>
<keyword evidence="4" id="KW-0436">Ligase</keyword>
<dbReference type="GO" id="GO:0006241">
    <property type="term" value="P:CTP biosynthetic process"/>
    <property type="evidence" value="ECO:0007669"/>
    <property type="project" value="TreeGrafter"/>
</dbReference>
<comment type="catalytic activity">
    <reaction evidence="9">
        <text>UTP + L-glutamine + ATP + H2O = CTP + L-glutamate + ADP + phosphate + 2 H(+)</text>
        <dbReference type="Rhea" id="RHEA:26426"/>
        <dbReference type="ChEBI" id="CHEBI:15377"/>
        <dbReference type="ChEBI" id="CHEBI:15378"/>
        <dbReference type="ChEBI" id="CHEBI:29985"/>
        <dbReference type="ChEBI" id="CHEBI:30616"/>
        <dbReference type="ChEBI" id="CHEBI:37563"/>
        <dbReference type="ChEBI" id="CHEBI:43474"/>
        <dbReference type="ChEBI" id="CHEBI:46398"/>
        <dbReference type="ChEBI" id="CHEBI:58359"/>
        <dbReference type="ChEBI" id="CHEBI:456216"/>
        <dbReference type="EC" id="6.3.4.2"/>
    </reaction>
</comment>
<dbReference type="GO" id="GO:0019856">
    <property type="term" value="P:pyrimidine nucleobase biosynthetic process"/>
    <property type="evidence" value="ECO:0007669"/>
    <property type="project" value="TreeGrafter"/>
</dbReference>
<comment type="similarity">
    <text evidence="2">Belongs to the CTP synthase family.</text>
</comment>
<comment type="caution">
    <text evidence="11">The sequence shown here is derived from an EMBL/GenBank/DDBJ whole genome shotgun (WGS) entry which is preliminary data.</text>
</comment>
<evidence type="ECO:0000313" key="12">
    <source>
        <dbReference type="Proteomes" id="UP000625316"/>
    </source>
</evidence>
<feature type="domain" description="Glutamine amidotransferase" evidence="10">
    <location>
        <begin position="24"/>
        <end position="222"/>
    </location>
</feature>
<keyword evidence="5" id="KW-0547">Nucleotide-binding</keyword>
<dbReference type="Pfam" id="PF00117">
    <property type="entry name" value="GATase"/>
    <property type="match status" value="1"/>
</dbReference>
<evidence type="ECO:0000256" key="4">
    <source>
        <dbReference type="ARBA" id="ARBA00022598"/>
    </source>
</evidence>
<comment type="pathway">
    <text evidence="1">Pyrimidine metabolism; CTP biosynthesis via de novo pathway; CTP from UDP: step 2/2.</text>
</comment>
<evidence type="ECO:0000256" key="7">
    <source>
        <dbReference type="ARBA" id="ARBA00022962"/>
    </source>
</evidence>
<dbReference type="InterPro" id="IPR017926">
    <property type="entry name" value="GATASE"/>
</dbReference>
<reference evidence="11" key="1">
    <citation type="submission" date="2020-10" db="EMBL/GenBank/DDBJ databases">
        <authorList>
            <person name="Castelo-Branco R."/>
            <person name="Eusebio N."/>
            <person name="Adriana R."/>
            <person name="Vieira A."/>
            <person name="Brugerolle De Fraissinette N."/>
            <person name="Rezende De Castro R."/>
            <person name="Schneider M.P."/>
            <person name="Vasconcelos V."/>
            <person name="Leao P.N."/>
        </authorList>
    </citation>
    <scope>NUCLEOTIDE SEQUENCE</scope>
    <source>
        <strain evidence="11">LEGE 11480</strain>
    </source>
</reference>
<sequence length="227" mass="25043">MPKQIALIGEYNPDFPPHVATDRAIADANASRNTDIQGIWVSTAAIDATLFQTFDAIWVAPGSPYKNLDNTLWAIRYAREHKIPCFGTCGGFQHMILEYARNVLGFEAAQHAEYDPYASDLFIAQLDCSLVGRELELEFIPGSQIAAIYGQTTAIEQYYCNFGVNPDYVTPLQSGELNVTGSDAEGEIRVIELPNHPFFIGTLFVPQARSTPENPHPIVTAFLASLM</sequence>
<dbReference type="Proteomes" id="UP000625316">
    <property type="component" value="Unassembled WGS sequence"/>
</dbReference>
<evidence type="ECO:0000256" key="3">
    <source>
        <dbReference type="ARBA" id="ARBA00012291"/>
    </source>
</evidence>
<keyword evidence="12" id="KW-1185">Reference proteome</keyword>
<evidence type="ECO:0000256" key="5">
    <source>
        <dbReference type="ARBA" id="ARBA00022741"/>
    </source>
</evidence>
<evidence type="ECO:0000313" key="11">
    <source>
        <dbReference type="EMBL" id="MBE9032678.1"/>
    </source>
</evidence>
<evidence type="ECO:0000256" key="1">
    <source>
        <dbReference type="ARBA" id="ARBA00005171"/>
    </source>
</evidence>
<dbReference type="EC" id="6.3.4.2" evidence="3"/>
<dbReference type="InterPro" id="IPR004468">
    <property type="entry name" value="CTP_synthase"/>
</dbReference>
<evidence type="ECO:0000256" key="2">
    <source>
        <dbReference type="ARBA" id="ARBA00007533"/>
    </source>
</evidence>
<dbReference type="PANTHER" id="PTHR11550:SF0">
    <property type="entry name" value="CTP SYNTHASE-RELATED"/>
    <property type="match status" value="1"/>
</dbReference>
<proteinExistence type="inferred from homology"/>
<keyword evidence="8" id="KW-0665">Pyrimidine biosynthesis</keyword>
<keyword evidence="7" id="KW-0315">Glutamine amidotransferase</keyword>
<name>A0A928VRZ1_9CYAN</name>
<evidence type="ECO:0000256" key="6">
    <source>
        <dbReference type="ARBA" id="ARBA00022840"/>
    </source>
</evidence>
<dbReference type="SUPFAM" id="SSF52317">
    <property type="entry name" value="Class I glutamine amidotransferase-like"/>
    <property type="match status" value="1"/>
</dbReference>
<dbReference type="GO" id="GO:0003883">
    <property type="term" value="F:CTP synthase activity"/>
    <property type="evidence" value="ECO:0007669"/>
    <property type="project" value="UniProtKB-EC"/>
</dbReference>
<organism evidence="11 12">
    <name type="scientific">Romeriopsis navalis LEGE 11480</name>
    <dbReference type="NCBI Taxonomy" id="2777977"/>
    <lineage>
        <taxon>Bacteria</taxon>
        <taxon>Bacillati</taxon>
        <taxon>Cyanobacteriota</taxon>
        <taxon>Cyanophyceae</taxon>
        <taxon>Leptolyngbyales</taxon>
        <taxon>Leptolyngbyaceae</taxon>
        <taxon>Romeriopsis</taxon>
        <taxon>Romeriopsis navalis</taxon>
    </lineage>
</organism>
<dbReference type="RefSeq" id="WP_264327496.1">
    <property type="nucleotide sequence ID" value="NZ_JADEXQ010000118.1"/>
</dbReference>
<dbReference type="GO" id="GO:0005524">
    <property type="term" value="F:ATP binding"/>
    <property type="evidence" value="ECO:0007669"/>
    <property type="project" value="UniProtKB-KW"/>
</dbReference>
<dbReference type="NCBIfam" id="NF004836">
    <property type="entry name" value="PRK06186.1"/>
    <property type="match status" value="1"/>
</dbReference>
<dbReference type="AlphaFoldDB" id="A0A928VRZ1"/>
<gene>
    <name evidence="11" type="ORF">IQ266_23355</name>
</gene>
<dbReference type="InterPro" id="IPR029062">
    <property type="entry name" value="Class_I_gatase-like"/>
</dbReference>
<dbReference type="Gene3D" id="3.40.50.880">
    <property type="match status" value="1"/>
</dbReference>
<dbReference type="GO" id="GO:0005829">
    <property type="term" value="C:cytosol"/>
    <property type="evidence" value="ECO:0007669"/>
    <property type="project" value="TreeGrafter"/>
</dbReference>
<dbReference type="PANTHER" id="PTHR11550">
    <property type="entry name" value="CTP SYNTHASE"/>
    <property type="match status" value="1"/>
</dbReference>